<evidence type="ECO:0000313" key="2">
    <source>
        <dbReference type="EMBL" id="TEB34231.1"/>
    </source>
</evidence>
<evidence type="ECO:0000256" key="1">
    <source>
        <dbReference type="SAM" id="MobiDB-lite"/>
    </source>
</evidence>
<name>A0A4Y7TJT2_COPMI</name>
<comment type="caution">
    <text evidence="2">The sequence shown here is derived from an EMBL/GenBank/DDBJ whole genome shotgun (WGS) entry which is preliminary data.</text>
</comment>
<organism evidence="2 3">
    <name type="scientific">Coprinellus micaceus</name>
    <name type="common">Glistening ink-cap mushroom</name>
    <name type="synonym">Coprinus micaceus</name>
    <dbReference type="NCBI Taxonomy" id="71717"/>
    <lineage>
        <taxon>Eukaryota</taxon>
        <taxon>Fungi</taxon>
        <taxon>Dikarya</taxon>
        <taxon>Basidiomycota</taxon>
        <taxon>Agaricomycotina</taxon>
        <taxon>Agaricomycetes</taxon>
        <taxon>Agaricomycetidae</taxon>
        <taxon>Agaricales</taxon>
        <taxon>Agaricineae</taxon>
        <taxon>Psathyrellaceae</taxon>
        <taxon>Coprinellus</taxon>
    </lineage>
</organism>
<dbReference type="Proteomes" id="UP000298030">
    <property type="component" value="Unassembled WGS sequence"/>
</dbReference>
<dbReference type="AlphaFoldDB" id="A0A4Y7TJT2"/>
<accession>A0A4Y7TJT2</accession>
<sequence>MLLHRPQLHAPKPNEPVGCSTPKDVFERSPEELVDVALSRLRAAGIQLIEWMALLYRRMDVPIIIRDYSYVVPDEDLPRASRILSDIGLPLAPHSNLLSEAEGDIHTKATPHRLARPFKSAILPYFALYPASFVSFKPEELYTSTPIHRRSSTPTIKVLIPRPSAVYGWLFRTMLLYPKYCSVRTILQSDLSELVDYHLQVQEGFVDPDKNPELWEELDMPKRTIEALDVISQWTRNNEWRE</sequence>
<dbReference type="EMBL" id="QPFP01000010">
    <property type="protein sequence ID" value="TEB34231.1"/>
    <property type="molecule type" value="Genomic_DNA"/>
</dbReference>
<evidence type="ECO:0000313" key="3">
    <source>
        <dbReference type="Proteomes" id="UP000298030"/>
    </source>
</evidence>
<gene>
    <name evidence="2" type="ORF">FA13DRAFT_1729739</name>
</gene>
<keyword evidence="3" id="KW-1185">Reference proteome</keyword>
<dbReference type="OrthoDB" id="4202165at2759"/>
<feature type="non-terminal residue" evidence="2">
    <location>
        <position position="242"/>
    </location>
</feature>
<feature type="region of interest" description="Disordered" evidence="1">
    <location>
        <begin position="1"/>
        <end position="22"/>
    </location>
</feature>
<proteinExistence type="predicted"/>
<protein>
    <submittedName>
        <fullName evidence="2">Uncharacterized protein</fullName>
    </submittedName>
</protein>
<reference evidence="2 3" key="1">
    <citation type="journal article" date="2019" name="Nat. Ecol. Evol.">
        <title>Megaphylogeny resolves global patterns of mushroom evolution.</title>
        <authorList>
            <person name="Varga T."/>
            <person name="Krizsan K."/>
            <person name="Foldi C."/>
            <person name="Dima B."/>
            <person name="Sanchez-Garcia M."/>
            <person name="Sanchez-Ramirez S."/>
            <person name="Szollosi G.J."/>
            <person name="Szarkandi J.G."/>
            <person name="Papp V."/>
            <person name="Albert L."/>
            <person name="Andreopoulos W."/>
            <person name="Angelini C."/>
            <person name="Antonin V."/>
            <person name="Barry K.W."/>
            <person name="Bougher N.L."/>
            <person name="Buchanan P."/>
            <person name="Buyck B."/>
            <person name="Bense V."/>
            <person name="Catcheside P."/>
            <person name="Chovatia M."/>
            <person name="Cooper J."/>
            <person name="Damon W."/>
            <person name="Desjardin D."/>
            <person name="Finy P."/>
            <person name="Geml J."/>
            <person name="Haridas S."/>
            <person name="Hughes K."/>
            <person name="Justo A."/>
            <person name="Karasinski D."/>
            <person name="Kautmanova I."/>
            <person name="Kiss B."/>
            <person name="Kocsube S."/>
            <person name="Kotiranta H."/>
            <person name="LaButti K.M."/>
            <person name="Lechner B.E."/>
            <person name="Liimatainen K."/>
            <person name="Lipzen A."/>
            <person name="Lukacs Z."/>
            <person name="Mihaltcheva S."/>
            <person name="Morgado L.N."/>
            <person name="Niskanen T."/>
            <person name="Noordeloos M.E."/>
            <person name="Ohm R.A."/>
            <person name="Ortiz-Santana B."/>
            <person name="Ovrebo C."/>
            <person name="Racz N."/>
            <person name="Riley R."/>
            <person name="Savchenko A."/>
            <person name="Shiryaev A."/>
            <person name="Soop K."/>
            <person name="Spirin V."/>
            <person name="Szebenyi C."/>
            <person name="Tomsovsky M."/>
            <person name="Tulloss R.E."/>
            <person name="Uehling J."/>
            <person name="Grigoriev I.V."/>
            <person name="Vagvolgyi C."/>
            <person name="Papp T."/>
            <person name="Martin F.M."/>
            <person name="Miettinen O."/>
            <person name="Hibbett D.S."/>
            <person name="Nagy L.G."/>
        </authorList>
    </citation>
    <scope>NUCLEOTIDE SEQUENCE [LARGE SCALE GENOMIC DNA]</scope>
    <source>
        <strain evidence="2 3">FP101781</strain>
    </source>
</reference>